<dbReference type="Pfam" id="PF00112">
    <property type="entry name" value="Peptidase_C1"/>
    <property type="match status" value="1"/>
</dbReference>
<dbReference type="GO" id="GO:0006508">
    <property type="term" value="P:proteolysis"/>
    <property type="evidence" value="ECO:0007669"/>
    <property type="project" value="InterPro"/>
</dbReference>
<feature type="domain" description="Cathepsin propeptide inhibitor" evidence="4">
    <location>
        <begin position="46"/>
        <end position="106"/>
    </location>
</feature>
<dbReference type="eggNOG" id="KOG1543">
    <property type="taxonomic scope" value="Eukaryota"/>
</dbReference>
<evidence type="ECO:0000259" key="4">
    <source>
        <dbReference type="SMART" id="SM00848"/>
    </source>
</evidence>
<organism evidence="6">
    <name type="scientific">Caenorhabditis brenneri</name>
    <name type="common">Nematode worm</name>
    <dbReference type="NCBI Taxonomy" id="135651"/>
    <lineage>
        <taxon>Eukaryota</taxon>
        <taxon>Metazoa</taxon>
        <taxon>Ecdysozoa</taxon>
        <taxon>Nematoda</taxon>
        <taxon>Chromadorea</taxon>
        <taxon>Rhabditida</taxon>
        <taxon>Rhabditina</taxon>
        <taxon>Rhabditomorpha</taxon>
        <taxon>Rhabditoidea</taxon>
        <taxon>Rhabditidae</taxon>
        <taxon>Peloderinae</taxon>
        <taxon>Caenorhabditis</taxon>
    </lineage>
</organism>
<evidence type="ECO:0000313" key="5">
    <source>
        <dbReference type="EMBL" id="EGT35303.1"/>
    </source>
</evidence>
<feature type="domain" description="Peptidase C1A papain C-terminal" evidence="3">
    <location>
        <begin position="138"/>
        <end position="384"/>
    </location>
</feature>
<sequence length="388" mass="44569">MLSLSLISFLLLQIFSINCLSFDDMEDSFFEIKIDRDDPNKLFKEFEDFIVKYKRVYKDEIEKKFRYEQYVRTHNRVQKLNEKVEKLGHDTKYGINKFSDRTKDEINSLFSKYGPSNTSNVPMLDLNNLRVKREVEHLPKSFNLRNKKVGGRYVIGPVKNQGNCSCCWAFAATALAEVALSVHMKKLIVRLSESLYVEHSIFQTLSDQEVCDCAAPHGPGCSGALPTDGLEYIKNTGLATDTEYPYNENRSLVAGRCDAHNHDRELNPYTLVYGGIDPFNAEHLITRALFNQNVPVAVAFRTSQTFAYYKEGILELQDCLESEENHWHSGIIVGYGKTINSKGREVEYWDFKNSWDNDWGDSGYARIVRSQDWCNIESYGVGAYIPEE</sequence>
<name>G0NPT3_CAEBE</name>
<gene>
    <name evidence="5" type="ORF">CAEBREN_32249</name>
</gene>
<evidence type="ECO:0000313" key="6">
    <source>
        <dbReference type="Proteomes" id="UP000008068"/>
    </source>
</evidence>
<reference evidence="6" key="1">
    <citation type="submission" date="2011-07" db="EMBL/GenBank/DDBJ databases">
        <authorList>
            <consortium name="Caenorhabditis brenneri Sequencing and Analysis Consortium"/>
            <person name="Wilson R.K."/>
        </authorList>
    </citation>
    <scope>NUCLEOTIDE SEQUENCE [LARGE SCALE GENOMIC DNA]</scope>
    <source>
        <strain evidence="6">PB2801</strain>
    </source>
</reference>
<dbReference type="AlphaFoldDB" id="G0NPT3"/>
<dbReference type="SUPFAM" id="SSF54001">
    <property type="entry name" value="Cysteine proteinases"/>
    <property type="match status" value="1"/>
</dbReference>
<dbReference type="FunCoup" id="G0NPT3">
    <property type="interactions" value="14"/>
</dbReference>
<dbReference type="InterPro" id="IPR013128">
    <property type="entry name" value="Peptidase_C1A"/>
</dbReference>
<dbReference type="OrthoDB" id="5821723at2759"/>
<comment type="similarity">
    <text evidence="1">Belongs to the peptidase C1 family.</text>
</comment>
<dbReference type="Gene3D" id="3.90.70.10">
    <property type="entry name" value="Cysteine proteinases"/>
    <property type="match status" value="1"/>
</dbReference>
<dbReference type="Pfam" id="PF08246">
    <property type="entry name" value="Inhibitor_I29"/>
    <property type="match status" value="1"/>
</dbReference>
<feature type="signal peptide" evidence="2">
    <location>
        <begin position="1"/>
        <end position="19"/>
    </location>
</feature>
<evidence type="ECO:0000256" key="2">
    <source>
        <dbReference type="SAM" id="SignalP"/>
    </source>
</evidence>
<dbReference type="PRINTS" id="PR00705">
    <property type="entry name" value="PAPAIN"/>
</dbReference>
<dbReference type="HOGENOM" id="CLU_012184_1_3_1"/>
<dbReference type="SMART" id="SM00645">
    <property type="entry name" value="Pept_C1"/>
    <property type="match status" value="1"/>
</dbReference>
<dbReference type="InterPro" id="IPR039417">
    <property type="entry name" value="Peptidase_C1A_papain-like"/>
</dbReference>
<dbReference type="Proteomes" id="UP000008068">
    <property type="component" value="Unassembled WGS sequence"/>
</dbReference>
<dbReference type="STRING" id="135651.G0NPT3"/>
<dbReference type="CDD" id="cd02248">
    <property type="entry name" value="Peptidase_C1A"/>
    <property type="match status" value="1"/>
</dbReference>
<dbReference type="SMART" id="SM00848">
    <property type="entry name" value="Inhibitor_I29"/>
    <property type="match status" value="1"/>
</dbReference>
<accession>G0NPT3</accession>
<dbReference type="InterPro" id="IPR000668">
    <property type="entry name" value="Peptidase_C1A_C"/>
</dbReference>
<evidence type="ECO:0000259" key="3">
    <source>
        <dbReference type="SMART" id="SM00645"/>
    </source>
</evidence>
<dbReference type="GO" id="GO:0008234">
    <property type="term" value="F:cysteine-type peptidase activity"/>
    <property type="evidence" value="ECO:0007669"/>
    <property type="project" value="InterPro"/>
</dbReference>
<dbReference type="MEROPS" id="C01.A36"/>
<keyword evidence="6" id="KW-1185">Reference proteome</keyword>
<dbReference type="FunFam" id="3.90.70.10:FF:000103">
    <property type="entry name" value="Hypothetical LOC496748"/>
    <property type="match status" value="1"/>
</dbReference>
<dbReference type="InterPro" id="IPR038765">
    <property type="entry name" value="Papain-like_cys_pep_sf"/>
</dbReference>
<evidence type="ECO:0000256" key="1">
    <source>
        <dbReference type="ARBA" id="ARBA00008455"/>
    </source>
</evidence>
<dbReference type="EMBL" id="GL379921">
    <property type="protein sequence ID" value="EGT35303.1"/>
    <property type="molecule type" value="Genomic_DNA"/>
</dbReference>
<keyword evidence="2" id="KW-0732">Signal</keyword>
<dbReference type="InterPro" id="IPR013201">
    <property type="entry name" value="Prot_inhib_I29"/>
</dbReference>
<dbReference type="PANTHER" id="PTHR12411">
    <property type="entry name" value="CYSTEINE PROTEASE FAMILY C1-RELATED"/>
    <property type="match status" value="1"/>
</dbReference>
<proteinExistence type="inferred from homology"/>
<protein>
    <submittedName>
        <fullName evidence="5">Uncharacterized protein</fullName>
    </submittedName>
</protein>
<feature type="chain" id="PRO_5018528421" evidence="2">
    <location>
        <begin position="20"/>
        <end position="388"/>
    </location>
</feature>
<dbReference type="InParanoid" id="G0NPT3"/>